<dbReference type="EMBL" id="CM047743">
    <property type="protein sequence ID" value="KAJ0029926.1"/>
    <property type="molecule type" value="Genomic_DNA"/>
</dbReference>
<organism evidence="1 2">
    <name type="scientific">Pistacia integerrima</name>
    <dbReference type="NCBI Taxonomy" id="434235"/>
    <lineage>
        <taxon>Eukaryota</taxon>
        <taxon>Viridiplantae</taxon>
        <taxon>Streptophyta</taxon>
        <taxon>Embryophyta</taxon>
        <taxon>Tracheophyta</taxon>
        <taxon>Spermatophyta</taxon>
        <taxon>Magnoliopsida</taxon>
        <taxon>eudicotyledons</taxon>
        <taxon>Gunneridae</taxon>
        <taxon>Pentapetalae</taxon>
        <taxon>rosids</taxon>
        <taxon>malvids</taxon>
        <taxon>Sapindales</taxon>
        <taxon>Anacardiaceae</taxon>
        <taxon>Pistacia</taxon>
    </lineage>
</organism>
<proteinExistence type="predicted"/>
<reference evidence="2" key="1">
    <citation type="journal article" date="2023" name="G3 (Bethesda)">
        <title>Genome assembly and association tests identify interacting loci associated with vigor, precocity, and sex in interspecific pistachio rootstocks.</title>
        <authorList>
            <person name="Palmer W."/>
            <person name="Jacygrad E."/>
            <person name="Sagayaradj S."/>
            <person name="Cavanaugh K."/>
            <person name="Han R."/>
            <person name="Bertier L."/>
            <person name="Beede B."/>
            <person name="Kafkas S."/>
            <person name="Golino D."/>
            <person name="Preece J."/>
            <person name="Michelmore R."/>
        </authorList>
    </citation>
    <scope>NUCLEOTIDE SEQUENCE [LARGE SCALE GENOMIC DNA]</scope>
</reference>
<accession>A0ACC0Y3T0</accession>
<sequence length="98" mass="10958">MVATMAKETKRLARDILIGLVGSMSMITVIYCLMALALTMVVKYTQIDINVAYLVAFEQIGMKWAKYLVSVSPAISLQLTKNLMVLKTSTPCLLFFFE</sequence>
<protein>
    <submittedName>
        <fullName evidence="1">Uncharacterized protein</fullName>
    </submittedName>
</protein>
<name>A0ACC0Y3T0_9ROSI</name>
<comment type="caution">
    <text evidence="1">The sequence shown here is derived from an EMBL/GenBank/DDBJ whole genome shotgun (WGS) entry which is preliminary data.</text>
</comment>
<gene>
    <name evidence="1" type="ORF">Pint_13928</name>
</gene>
<dbReference type="Proteomes" id="UP001163603">
    <property type="component" value="Chromosome 8"/>
</dbReference>
<evidence type="ECO:0000313" key="2">
    <source>
        <dbReference type="Proteomes" id="UP001163603"/>
    </source>
</evidence>
<evidence type="ECO:0000313" key="1">
    <source>
        <dbReference type="EMBL" id="KAJ0029926.1"/>
    </source>
</evidence>
<keyword evidence="2" id="KW-1185">Reference proteome</keyword>